<dbReference type="AlphaFoldDB" id="A0A2W7R7I2"/>
<reference evidence="1 2" key="1">
    <citation type="submission" date="2018-06" db="EMBL/GenBank/DDBJ databases">
        <title>Genomic Encyclopedia of Archaeal and Bacterial Type Strains, Phase II (KMG-II): from individual species to whole genera.</title>
        <authorList>
            <person name="Goeker M."/>
        </authorList>
    </citation>
    <scope>NUCLEOTIDE SEQUENCE [LARGE SCALE GENOMIC DNA]</scope>
    <source>
        <strain evidence="1 2">DSM 19830</strain>
    </source>
</reference>
<organism evidence="1 2">
    <name type="scientific">Algoriphagus chordae</name>
    <dbReference type="NCBI Taxonomy" id="237019"/>
    <lineage>
        <taxon>Bacteria</taxon>
        <taxon>Pseudomonadati</taxon>
        <taxon>Bacteroidota</taxon>
        <taxon>Cytophagia</taxon>
        <taxon>Cytophagales</taxon>
        <taxon>Cyclobacteriaceae</taxon>
        <taxon>Algoriphagus</taxon>
    </lineage>
</organism>
<evidence type="ECO:0000313" key="1">
    <source>
        <dbReference type="EMBL" id="PZX56798.1"/>
    </source>
</evidence>
<name>A0A2W7R7I2_9BACT</name>
<protein>
    <recommendedName>
        <fullName evidence="3">RHS repeat-associated protein</fullName>
    </recommendedName>
</protein>
<evidence type="ECO:0008006" key="3">
    <source>
        <dbReference type="Google" id="ProtNLM"/>
    </source>
</evidence>
<proteinExistence type="predicted"/>
<dbReference type="Proteomes" id="UP000248882">
    <property type="component" value="Unassembled WGS sequence"/>
</dbReference>
<gene>
    <name evidence="1" type="ORF">LV85_00731</name>
</gene>
<dbReference type="EMBL" id="QKZT01000002">
    <property type="protein sequence ID" value="PZX56798.1"/>
    <property type="molecule type" value="Genomic_DNA"/>
</dbReference>
<dbReference type="Gene3D" id="2.180.10.10">
    <property type="entry name" value="RHS repeat-associated core"/>
    <property type="match status" value="1"/>
</dbReference>
<dbReference type="RefSeq" id="WP_146260419.1">
    <property type="nucleotide sequence ID" value="NZ_QKZT01000002.1"/>
</dbReference>
<sequence>MDPMAEQMRRNSPYNYAFNNPLRFIDPDGMIPQIANVQSIPQHSDSEDNTQNEVGNGQVGIENILPVEVLVHPHKLDGKHEKVSV</sequence>
<evidence type="ECO:0000313" key="2">
    <source>
        <dbReference type="Proteomes" id="UP000248882"/>
    </source>
</evidence>
<keyword evidence="2" id="KW-1185">Reference proteome</keyword>
<comment type="caution">
    <text evidence="1">The sequence shown here is derived from an EMBL/GenBank/DDBJ whole genome shotgun (WGS) entry which is preliminary data.</text>
</comment>
<dbReference type="OrthoDB" id="667524at2"/>
<accession>A0A2W7R7I2</accession>